<keyword evidence="5" id="KW-1185">Reference proteome</keyword>
<evidence type="ECO:0000259" key="3">
    <source>
        <dbReference type="Pfam" id="PF20151"/>
    </source>
</evidence>
<organism evidence="4 5">
    <name type="scientific">Mycena indigotica</name>
    <dbReference type="NCBI Taxonomy" id="2126181"/>
    <lineage>
        <taxon>Eukaryota</taxon>
        <taxon>Fungi</taxon>
        <taxon>Dikarya</taxon>
        <taxon>Basidiomycota</taxon>
        <taxon>Agaricomycotina</taxon>
        <taxon>Agaricomycetes</taxon>
        <taxon>Agaricomycetidae</taxon>
        <taxon>Agaricales</taxon>
        <taxon>Marasmiineae</taxon>
        <taxon>Mycenaceae</taxon>
        <taxon>Mycena</taxon>
    </lineage>
</organism>
<proteinExistence type="predicted"/>
<sequence>MTTPSARELEALTTFMADAFLNRILFMIAFVILIYDHFLTLPTEVRFIWSNPMRPSARWFILNRYLALVTNMGMAFFTFLPIPASECAGLLLAKKIFLMAQQLVVHSILVLRVYAMFGLNRRLLFGLLALGSIVVGVGGWLTVSHGPHPKPPTMLPPPTDIDLLESIVLDARPNRSKGIVPQGFHQCAEPIFRASAVRIAAAWEIMLSLEVVIFALTVYRAISFRRIRVGGREQLRAPLLTRLVHDGVLYFLAIAVVNVPNLFLYHFGDPFIAASMSWVSSNLAAMLVARLMLNVHKAVGPEYYVDEEGPGHVLSQNPTGSHALWTSDLESRGSIVFVHHRRAPTASSVLKDSDSVSGSERAWPPEVERYMHQVRVERRAGPGAAEAWDDRLTPPPERLRLRQPER</sequence>
<dbReference type="EMBL" id="JACAZF010000003">
    <property type="protein sequence ID" value="KAF7310155.1"/>
    <property type="molecule type" value="Genomic_DNA"/>
</dbReference>
<feature type="transmembrane region" description="Helical" evidence="2">
    <location>
        <begin position="20"/>
        <end position="41"/>
    </location>
</feature>
<dbReference type="OrthoDB" id="3043057at2759"/>
<feature type="domain" description="DUF6533" evidence="3">
    <location>
        <begin position="27"/>
        <end position="69"/>
    </location>
</feature>
<evidence type="ECO:0000313" key="5">
    <source>
        <dbReference type="Proteomes" id="UP000636479"/>
    </source>
</evidence>
<evidence type="ECO:0000256" key="1">
    <source>
        <dbReference type="SAM" id="MobiDB-lite"/>
    </source>
</evidence>
<feature type="compositionally biased region" description="Basic and acidic residues" evidence="1">
    <location>
        <begin position="388"/>
        <end position="406"/>
    </location>
</feature>
<feature type="transmembrane region" description="Helical" evidence="2">
    <location>
        <begin position="271"/>
        <end position="293"/>
    </location>
</feature>
<name>A0A8H6T3F8_9AGAR</name>
<feature type="transmembrane region" description="Helical" evidence="2">
    <location>
        <begin position="62"/>
        <end position="84"/>
    </location>
</feature>
<feature type="transmembrane region" description="Helical" evidence="2">
    <location>
        <begin position="243"/>
        <end position="265"/>
    </location>
</feature>
<feature type="transmembrane region" description="Helical" evidence="2">
    <location>
        <begin position="124"/>
        <end position="143"/>
    </location>
</feature>
<dbReference type="GeneID" id="59343236"/>
<feature type="region of interest" description="Disordered" evidence="1">
    <location>
        <begin position="376"/>
        <end position="406"/>
    </location>
</feature>
<dbReference type="AlphaFoldDB" id="A0A8H6T3F8"/>
<protein>
    <recommendedName>
        <fullName evidence="3">DUF6533 domain-containing protein</fullName>
    </recommendedName>
</protein>
<keyword evidence="2" id="KW-0812">Transmembrane</keyword>
<dbReference type="InterPro" id="IPR045340">
    <property type="entry name" value="DUF6533"/>
</dbReference>
<dbReference type="RefSeq" id="XP_037223605.1">
    <property type="nucleotide sequence ID" value="XM_037360720.1"/>
</dbReference>
<gene>
    <name evidence="4" type="ORF">MIND_00388900</name>
</gene>
<reference evidence="4" key="1">
    <citation type="submission" date="2020-05" db="EMBL/GenBank/DDBJ databases">
        <title>Mycena genomes resolve the evolution of fungal bioluminescence.</title>
        <authorList>
            <person name="Tsai I.J."/>
        </authorList>
    </citation>
    <scope>NUCLEOTIDE SEQUENCE</scope>
    <source>
        <strain evidence="4">171206Taipei</strain>
    </source>
</reference>
<comment type="caution">
    <text evidence="4">The sequence shown here is derived from an EMBL/GenBank/DDBJ whole genome shotgun (WGS) entry which is preliminary data.</text>
</comment>
<feature type="transmembrane region" description="Helical" evidence="2">
    <location>
        <begin position="96"/>
        <end position="117"/>
    </location>
</feature>
<keyword evidence="2" id="KW-1133">Transmembrane helix</keyword>
<evidence type="ECO:0000256" key="2">
    <source>
        <dbReference type="SAM" id="Phobius"/>
    </source>
</evidence>
<accession>A0A8H6T3F8</accession>
<dbReference type="Proteomes" id="UP000636479">
    <property type="component" value="Unassembled WGS sequence"/>
</dbReference>
<keyword evidence="2" id="KW-0472">Membrane</keyword>
<dbReference type="Pfam" id="PF20151">
    <property type="entry name" value="DUF6533"/>
    <property type="match status" value="1"/>
</dbReference>
<evidence type="ECO:0000313" key="4">
    <source>
        <dbReference type="EMBL" id="KAF7310155.1"/>
    </source>
</evidence>
<feature type="transmembrane region" description="Helical" evidence="2">
    <location>
        <begin position="200"/>
        <end position="222"/>
    </location>
</feature>